<protein>
    <submittedName>
        <fullName evidence="1">Uncharacterized protein</fullName>
    </submittedName>
</protein>
<proteinExistence type="predicted"/>
<evidence type="ECO:0000313" key="1">
    <source>
        <dbReference type="EnsemblMetazoa" id="AQUA009109-PA"/>
    </source>
</evidence>
<dbReference type="VEuPathDB" id="VectorBase:AQUA009109"/>
<reference evidence="1" key="1">
    <citation type="submission" date="2020-05" db="UniProtKB">
        <authorList>
            <consortium name="EnsemblMetazoa"/>
        </authorList>
    </citation>
    <scope>IDENTIFICATION</scope>
    <source>
        <strain evidence="1">SANGQUA</strain>
    </source>
</reference>
<organism evidence="1 2">
    <name type="scientific">Anopheles quadriannulatus</name>
    <name type="common">Mosquito</name>
    <dbReference type="NCBI Taxonomy" id="34691"/>
    <lineage>
        <taxon>Eukaryota</taxon>
        <taxon>Metazoa</taxon>
        <taxon>Ecdysozoa</taxon>
        <taxon>Arthropoda</taxon>
        <taxon>Hexapoda</taxon>
        <taxon>Insecta</taxon>
        <taxon>Pterygota</taxon>
        <taxon>Neoptera</taxon>
        <taxon>Endopterygota</taxon>
        <taxon>Diptera</taxon>
        <taxon>Nematocera</taxon>
        <taxon>Culicoidea</taxon>
        <taxon>Culicidae</taxon>
        <taxon>Anophelinae</taxon>
        <taxon>Anopheles</taxon>
    </lineage>
</organism>
<sequence>GVIVVASTETPVYS</sequence>
<keyword evidence="2" id="KW-1185">Reference proteome</keyword>
<name>A0A182XGZ1_ANOQN</name>
<evidence type="ECO:0000313" key="2">
    <source>
        <dbReference type="Proteomes" id="UP000076407"/>
    </source>
</evidence>
<accession>A0A182XGZ1</accession>
<dbReference type="EnsemblMetazoa" id="AQUA009109-RA">
    <property type="protein sequence ID" value="AQUA009109-PA"/>
    <property type="gene ID" value="AQUA009109"/>
</dbReference>
<dbReference type="Proteomes" id="UP000076407">
    <property type="component" value="Unassembled WGS sequence"/>
</dbReference>